<dbReference type="EMBL" id="BDGU01000627">
    <property type="protein sequence ID" value="GAW08339.1"/>
    <property type="molecule type" value="Genomic_DNA"/>
</dbReference>
<dbReference type="Gene3D" id="3.30.1490.40">
    <property type="match status" value="1"/>
</dbReference>
<dbReference type="PANTHER" id="PTHR14445">
    <property type="entry name" value="GRB10 INTERACTING GYF PROTEIN"/>
    <property type="match status" value="1"/>
</dbReference>
<protein>
    <submittedName>
        <fullName evidence="3">GYF domain-containing protein mpd2</fullName>
    </submittedName>
</protein>
<keyword evidence="4" id="KW-1185">Reference proteome</keyword>
<feature type="compositionally biased region" description="Polar residues" evidence="1">
    <location>
        <begin position="674"/>
        <end position="694"/>
    </location>
</feature>
<feature type="compositionally biased region" description="Basic and acidic residues" evidence="1">
    <location>
        <begin position="262"/>
        <end position="273"/>
    </location>
</feature>
<dbReference type="STRING" id="5353.A0A1Q3EMA9"/>
<dbReference type="InterPro" id="IPR003169">
    <property type="entry name" value="GYF"/>
</dbReference>
<feature type="compositionally biased region" description="Basic and acidic residues" evidence="1">
    <location>
        <begin position="157"/>
        <end position="172"/>
    </location>
</feature>
<reference evidence="3 4" key="2">
    <citation type="submission" date="2017-02" db="EMBL/GenBank/DDBJ databases">
        <title>A genome survey and senescence transcriptome analysis in Lentinula edodes.</title>
        <authorList>
            <person name="Sakamoto Y."/>
            <person name="Nakade K."/>
            <person name="Sato S."/>
            <person name="Yoshida Y."/>
            <person name="Miyazaki K."/>
            <person name="Natsume S."/>
            <person name="Konno N."/>
        </authorList>
    </citation>
    <scope>NUCLEOTIDE SEQUENCE [LARGE SCALE GENOMIC DNA]</scope>
    <source>
        <strain evidence="3 4">NBRC 111202</strain>
    </source>
</reference>
<dbReference type="CDD" id="cd00072">
    <property type="entry name" value="GYF"/>
    <property type="match status" value="1"/>
</dbReference>
<dbReference type="InterPro" id="IPR051640">
    <property type="entry name" value="GRB10-interact_GYF"/>
</dbReference>
<feature type="compositionally biased region" description="Polar residues" evidence="1">
    <location>
        <begin position="969"/>
        <end position="979"/>
    </location>
</feature>
<feature type="compositionally biased region" description="Low complexity" evidence="1">
    <location>
        <begin position="34"/>
        <end position="52"/>
    </location>
</feature>
<dbReference type="GO" id="GO:0005829">
    <property type="term" value="C:cytosol"/>
    <property type="evidence" value="ECO:0007669"/>
    <property type="project" value="TreeGrafter"/>
</dbReference>
<feature type="region of interest" description="Disordered" evidence="1">
    <location>
        <begin position="412"/>
        <end position="433"/>
    </location>
</feature>
<dbReference type="PROSITE" id="PS50829">
    <property type="entry name" value="GYF"/>
    <property type="match status" value="1"/>
</dbReference>
<evidence type="ECO:0000313" key="4">
    <source>
        <dbReference type="Proteomes" id="UP000188533"/>
    </source>
</evidence>
<proteinExistence type="predicted"/>
<feature type="domain" description="GYF" evidence="2">
    <location>
        <begin position="329"/>
        <end position="385"/>
    </location>
</feature>
<evidence type="ECO:0000259" key="2">
    <source>
        <dbReference type="PROSITE" id="PS50829"/>
    </source>
</evidence>
<name>A0A1Q3EMA9_LENED</name>
<feature type="compositionally biased region" description="Polar residues" evidence="1">
    <location>
        <begin position="183"/>
        <end position="193"/>
    </location>
</feature>
<feature type="compositionally biased region" description="Polar residues" evidence="1">
    <location>
        <begin position="653"/>
        <end position="666"/>
    </location>
</feature>
<evidence type="ECO:0000256" key="1">
    <source>
        <dbReference type="SAM" id="MobiDB-lite"/>
    </source>
</evidence>
<feature type="region of interest" description="Disordered" evidence="1">
    <location>
        <begin position="811"/>
        <end position="1024"/>
    </location>
</feature>
<dbReference type="SMART" id="SM00444">
    <property type="entry name" value="GYF"/>
    <property type="match status" value="1"/>
</dbReference>
<feature type="compositionally biased region" description="Low complexity" evidence="1">
    <location>
        <begin position="993"/>
        <end position="1006"/>
    </location>
</feature>
<feature type="region of interest" description="Disordered" evidence="1">
    <location>
        <begin position="256"/>
        <end position="284"/>
    </location>
</feature>
<organism evidence="3 4">
    <name type="scientific">Lentinula edodes</name>
    <name type="common">Shiitake mushroom</name>
    <name type="synonym">Lentinus edodes</name>
    <dbReference type="NCBI Taxonomy" id="5353"/>
    <lineage>
        <taxon>Eukaryota</taxon>
        <taxon>Fungi</taxon>
        <taxon>Dikarya</taxon>
        <taxon>Basidiomycota</taxon>
        <taxon>Agaricomycotina</taxon>
        <taxon>Agaricomycetes</taxon>
        <taxon>Agaricomycetidae</taxon>
        <taxon>Agaricales</taxon>
        <taxon>Marasmiineae</taxon>
        <taxon>Omphalotaceae</taxon>
        <taxon>Lentinula</taxon>
    </lineage>
</organism>
<evidence type="ECO:0000313" key="3">
    <source>
        <dbReference type="EMBL" id="GAW08339.1"/>
    </source>
</evidence>
<sequence length="1410" mass="150976">MSTTTMHFGPEWMRTKPQPASRIQSPPSPPPPNASGHTASTYSSLLTTTVAAPAENKDEAHPFRYTKEEMLRIYREGGGKGGLGLEVERWDGVVRETVTDPIGLKEIGEAEKKLFATPLNSDLRRRQSTDYLHLNTQNLERPRLSHANTASATGSPLRERFGSLMTRRRDSTDQPPTLPRRLSLTSQTSNPNPRESGMPSPSPRGRLGHTPGFDGVLNGGESWVARRRASEGLLPKIPANSARDPGEDSKELEIREEDEENHLDSNPEPDPQRGSKATDQLAGGLAMQKPDKIESGAALDVPATLSVSNSPASTSASIGLPPGIVDLSSVEWSYLDPQGQVQGPFQASVMQKWGDGGFFSDELLMKRTYIDNDWIPMGDLKRLVGSTDKVFLTPIPLYGPPGLIRRTDSPFSNLNPNPNEGGYHNGPLQPSPVRTLRNSTLDSFSSNYSDSPTSSFGAAGRFGDGSPDPAAFGGRAAPQYVLPGEMGSRFNGYPGEASPALSGRSGFAAPANDYRSPGFSNVTPGRANSLDVNPGFASPATSWSGFDGMANGRGGSIDSSIYHPGHPNAGMSSPFGNNGFQTSFGTQNHPSLGMGGLAFEQYPPSPSVQFTDTSVMPNAVPDIFDHNQLQQTPARPSQPSTNSSAAASPWGSGDSNINKRNVQFDTTPAKPPAVNNQSPWGTGRVSRSSSQANDLSPWLAASKGVTDNWKEEPSVISDLTSNNLGQHNREEKQLEETAQDVTEIITGPKANIAETQADPVLAPAVPLPTPSHTKTTSRQAQQGTQVKAATTEPAHVISDIPEPQSVVVPSAAPKAWAKEEDSKKSATSLRKIQDAEAKKVEARKTAEREKERAARVATQSIVSPSPEDVQTFTASWGLPTSKAGKGSAAVTPKELLPPTPASASAAPPVWSTSAAKPVATKKTMKEIQEEEERRKKTVAKETVANVASRRAYAESTSKPSPTPAPGASAWTTVGPSGKQTPVATTPTRPPATPTAAAAVSTTSITRVNGAATRPTPTPVSKAPVNSAKVDDFPIAPSTDFLKWLAESLKGLNNTVNVEDIMSMLLSFPIDPDPSTSEIISDLIYANTTTLDGRRFAADFLSRRKADAVARAKAGPGAAATKMVSIADVVKAQPKPQAQSEWGGFKVVNKKKKGVVHFITSLFRLVRIDFAGKINHDSQYHLRFHLVLSCPVYSCANMYPISCTSPRLLSICLAVLVLLAVNVVGSPIGSPVLALASPFVTLTSVHPLASNSPWNLHAAVTPTGIVKDEIYFWMDGDNAELYIGSRRFGLSNGHERLEPKEVGIPQTGTRKIGQVIYPSTNVKEQVLQILGKCGIRITTSIKASPVRICRGHYFQNIIQKLVKVSEMNSLEVKDENGGGDLDSLFTNLLRDTGFLGTSKKTVEKSYRFRPY</sequence>
<feature type="compositionally biased region" description="Polar residues" evidence="1">
    <location>
        <begin position="859"/>
        <end position="874"/>
    </location>
</feature>
<feature type="region of interest" description="Disordered" evidence="1">
    <location>
        <begin position="1"/>
        <end position="61"/>
    </location>
</feature>
<feature type="compositionally biased region" description="Basic and acidic residues" evidence="1">
    <location>
        <begin position="831"/>
        <end position="854"/>
    </location>
</feature>
<accession>A0A1Q3EMA9</accession>
<dbReference type="PANTHER" id="PTHR14445:SF36">
    <property type="entry name" value="FI03272P-RELATED"/>
    <property type="match status" value="1"/>
</dbReference>
<gene>
    <name evidence="3" type="ORF">LENED_010395</name>
</gene>
<feature type="compositionally biased region" description="Basic and acidic residues" evidence="1">
    <location>
        <begin position="923"/>
        <end position="934"/>
    </location>
</feature>
<comment type="caution">
    <text evidence="3">The sequence shown here is derived from an EMBL/GenBank/DDBJ whole genome shotgun (WGS) entry which is preliminary data.</text>
</comment>
<dbReference type="InterPro" id="IPR035445">
    <property type="entry name" value="GYF-like_dom_sf"/>
</dbReference>
<feature type="region of interest" description="Disordered" evidence="1">
    <location>
        <begin position="136"/>
        <end position="219"/>
    </location>
</feature>
<dbReference type="SUPFAM" id="SSF55277">
    <property type="entry name" value="GYF domain"/>
    <property type="match status" value="1"/>
</dbReference>
<feature type="compositionally biased region" description="Polar residues" evidence="1">
    <location>
        <begin position="630"/>
        <end position="646"/>
    </location>
</feature>
<reference evidence="3 4" key="1">
    <citation type="submission" date="2016-08" db="EMBL/GenBank/DDBJ databases">
        <authorList>
            <consortium name="Lentinula edodes genome sequencing consortium"/>
            <person name="Sakamoto Y."/>
            <person name="Nakade K."/>
            <person name="Sato S."/>
            <person name="Yoshida Y."/>
            <person name="Miyazaki K."/>
            <person name="Natsume S."/>
            <person name="Konno N."/>
        </authorList>
    </citation>
    <scope>NUCLEOTIDE SEQUENCE [LARGE SCALE GENOMIC DNA]</scope>
    <source>
        <strain evidence="3 4">NBRC 111202</strain>
    </source>
</reference>
<feature type="region of interest" description="Disordered" evidence="1">
    <location>
        <begin position="630"/>
        <end position="695"/>
    </location>
</feature>
<dbReference type="Pfam" id="PF02213">
    <property type="entry name" value="GYF"/>
    <property type="match status" value="1"/>
</dbReference>
<dbReference type="Proteomes" id="UP000188533">
    <property type="component" value="Unassembled WGS sequence"/>
</dbReference>
<feature type="compositionally biased region" description="Low complexity" evidence="1">
    <location>
        <begin position="901"/>
        <end position="915"/>
    </location>
</feature>